<gene>
    <name evidence="2" type="ORF">VaNZ11_014786</name>
</gene>
<keyword evidence="3" id="KW-1185">Reference proteome</keyword>
<dbReference type="EMBL" id="BSDZ01000089">
    <property type="protein sequence ID" value="GLI70163.1"/>
    <property type="molecule type" value="Genomic_DNA"/>
</dbReference>
<protein>
    <submittedName>
        <fullName evidence="2">Uncharacterized protein</fullName>
    </submittedName>
</protein>
<evidence type="ECO:0000256" key="1">
    <source>
        <dbReference type="SAM" id="MobiDB-lite"/>
    </source>
</evidence>
<feature type="compositionally biased region" description="Basic and acidic residues" evidence="1">
    <location>
        <begin position="69"/>
        <end position="82"/>
    </location>
</feature>
<accession>A0ABQ5SL23</accession>
<dbReference type="Proteomes" id="UP001165090">
    <property type="component" value="Unassembled WGS sequence"/>
</dbReference>
<name>A0ABQ5SL23_9CHLO</name>
<evidence type="ECO:0000313" key="2">
    <source>
        <dbReference type="EMBL" id="GLI70163.1"/>
    </source>
</evidence>
<feature type="region of interest" description="Disordered" evidence="1">
    <location>
        <begin position="64"/>
        <end position="83"/>
    </location>
</feature>
<evidence type="ECO:0000313" key="3">
    <source>
        <dbReference type="Proteomes" id="UP001165090"/>
    </source>
</evidence>
<reference evidence="2 3" key="1">
    <citation type="journal article" date="2023" name="IScience">
        <title>Expanded male sex-determining region conserved during the evolution of homothallism in the green alga Volvox.</title>
        <authorList>
            <person name="Yamamoto K."/>
            <person name="Matsuzaki R."/>
            <person name="Mahakham W."/>
            <person name="Heman W."/>
            <person name="Sekimoto H."/>
            <person name="Kawachi M."/>
            <person name="Minakuchi Y."/>
            <person name="Toyoda A."/>
            <person name="Nozaki H."/>
        </authorList>
    </citation>
    <scope>NUCLEOTIDE SEQUENCE [LARGE SCALE GENOMIC DNA]</scope>
    <source>
        <strain evidence="2 3">NIES-4468</strain>
    </source>
</reference>
<sequence>MYPLPPFLCWFTKVYWSGDPSAAGFALPVRPHRCPPISSPALPSPPPLPAASAGVTIVGASPASFSRSSDGEQCSHLRRSSEAKVGQPFVTQRGAVDIACTLQLGGIRAMAVQGDPDGHT</sequence>
<organism evidence="2 3">
    <name type="scientific">Volvox africanus</name>
    <dbReference type="NCBI Taxonomy" id="51714"/>
    <lineage>
        <taxon>Eukaryota</taxon>
        <taxon>Viridiplantae</taxon>
        <taxon>Chlorophyta</taxon>
        <taxon>core chlorophytes</taxon>
        <taxon>Chlorophyceae</taxon>
        <taxon>CS clade</taxon>
        <taxon>Chlamydomonadales</taxon>
        <taxon>Volvocaceae</taxon>
        <taxon>Volvox</taxon>
    </lineage>
</organism>
<comment type="caution">
    <text evidence="2">The sequence shown here is derived from an EMBL/GenBank/DDBJ whole genome shotgun (WGS) entry which is preliminary data.</text>
</comment>
<proteinExistence type="predicted"/>